<dbReference type="Pfam" id="PF00296">
    <property type="entry name" value="Bac_luciferase"/>
    <property type="match status" value="1"/>
</dbReference>
<dbReference type="GO" id="GO:0016705">
    <property type="term" value="F:oxidoreductase activity, acting on paired donors, with incorporation or reduction of molecular oxygen"/>
    <property type="evidence" value="ECO:0007669"/>
    <property type="project" value="InterPro"/>
</dbReference>
<keyword evidence="3" id="KW-1185">Reference proteome</keyword>
<sequence length="262" mass="27891">MRFGTMLVPQSGSRWVEAARAAERQGYHTLLLPDTLATTSPFPALAAAAAVTTTLRLRPNVLAVPLRTAATVVRETAALQLLSDGRFELGLGTGRPAARAEAEALGRPWETAARRRAQLAETVAAVRAAVDPVPPIVVAAAGPRMLIAAAEFADRVLTATRPQATEREVGQLVSVVREHTDRPIAFTTQLVGIGDRLPGWGPANQGLNAGQLREAGAFGLLPGDPDRAAEILRERHDRYGIDELIVPGELAAAFAPVLERFR</sequence>
<organism evidence="2 3">
    <name type="scientific">Nocardia veterana</name>
    <dbReference type="NCBI Taxonomy" id="132249"/>
    <lineage>
        <taxon>Bacteria</taxon>
        <taxon>Bacillati</taxon>
        <taxon>Actinomycetota</taxon>
        <taxon>Actinomycetes</taxon>
        <taxon>Mycobacteriales</taxon>
        <taxon>Nocardiaceae</taxon>
        <taxon>Nocardia</taxon>
    </lineage>
</organism>
<protein>
    <submittedName>
        <fullName evidence="2">LLM class flavin-dependent oxidoreductase</fullName>
    </submittedName>
</protein>
<evidence type="ECO:0000259" key="1">
    <source>
        <dbReference type="Pfam" id="PF00296"/>
    </source>
</evidence>
<feature type="domain" description="Luciferase-like" evidence="1">
    <location>
        <begin position="11"/>
        <end position="186"/>
    </location>
</feature>
<dbReference type="PANTHER" id="PTHR43244">
    <property type="match status" value="1"/>
</dbReference>
<dbReference type="AlphaFoldDB" id="A0A7X6LTL1"/>
<comment type="caution">
    <text evidence="2">The sequence shown here is derived from an EMBL/GenBank/DDBJ whole genome shotgun (WGS) entry which is preliminary data.</text>
</comment>
<dbReference type="InterPro" id="IPR050564">
    <property type="entry name" value="F420-G6PD/mer"/>
</dbReference>
<reference evidence="2 3" key="1">
    <citation type="submission" date="2020-04" db="EMBL/GenBank/DDBJ databases">
        <title>MicrobeNet Type strains.</title>
        <authorList>
            <person name="Nicholson A.C."/>
        </authorList>
    </citation>
    <scope>NUCLEOTIDE SEQUENCE [LARGE SCALE GENOMIC DNA]</scope>
    <source>
        <strain evidence="2 3">DSM 44445</strain>
    </source>
</reference>
<evidence type="ECO:0000313" key="2">
    <source>
        <dbReference type="EMBL" id="NKY84333.1"/>
    </source>
</evidence>
<dbReference type="InterPro" id="IPR011251">
    <property type="entry name" value="Luciferase-like_dom"/>
</dbReference>
<dbReference type="InterPro" id="IPR036661">
    <property type="entry name" value="Luciferase-like_sf"/>
</dbReference>
<dbReference type="PANTHER" id="PTHR43244:SF2">
    <property type="entry name" value="CONSERVED HYPOTHETICAL ALANINE AND PROLINE-RICH PROTEIN"/>
    <property type="match status" value="1"/>
</dbReference>
<accession>A0A7X6LTL1</accession>
<name>A0A7X6LTL1_9NOCA</name>
<gene>
    <name evidence="2" type="ORF">HGA07_01670</name>
</gene>
<evidence type="ECO:0000313" key="3">
    <source>
        <dbReference type="Proteomes" id="UP000523447"/>
    </source>
</evidence>
<dbReference type="EMBL" id="JAAXPE010000001">
    <property type="protein sequence ID" value="NKY84333.1"/>
    <property type="molecule type" value="Genomic_DNA"/>
</dbReference>
<dbReference type="Gene3D" id="3.20.20.30">
    <property type="entry name" value="Luciferase-like domain"/>
    <property type="match status" value="2"/>
</dbReference>
<dbReference type="Proteomes" id="UP000523447">
    <property type="component" value="Unassembled WGS sequence"/>
</dbReference>
<proteinExistence type="predicted"/>
<dbReference type="SUPFAM" id="SSF51679">
    <property type="entry name" value="Bacterial luciferase-like"/>
    <property type="match status" value="1"/>
</dbReference>